<dbReference type="Proteomes" id="UP000597507">
    <property type="component" value="Unassembled WGS sequence"/>
</dbReference>
<dbReference type="SUPFAM" id="SSF50331">
    <property type="entry name" value="MOP-like"/>
    <property type="match status" value="1"/>
</dbReference>
<keyword evidence="1 7" id="KW-0813">Transport</keyword>
<keyword evidence="5 7" id="KW-1278">Translocase</keyword>
<evidence type="ECO:0000256" key="2">
    <source>
        <dbReference type="ARBA" id="ARBA00022475"/>
    </source>
</evidence>
<dbReference type="GO" id="GO:0016887">
    <property type="term" value="F:ATP hydrolysis activity"/>
    <property type="evidence" value="ECO:0007669"/>
    <property type="project" value="InterPro"/>
</dbReference>
<dbReference type="InterPro" id="IPR013611">
    <property type="entry name" value="Transp-assoc_OB_typ2"/>
</dbReference>
<sequence>MATVSLRGLTKRYGAAVAVAGVDLAIAESEMVALVGPSGCGKTTVLRMIAGLIEPDAGQVLIGGADVTRAPAHKRNLGLVFQSYALFPHLSVFENVAFGLRRRRVPEAEIGRRVSQALALVRLEGFEGRFPRQLSGGQQQRVALARAVVTEPRVLLLDEPLSNLDAGLRDAMRVELRRLQQSLGITTIFVTHDQEEALTLADRVAVMRAGRIEQVGAPQEVYERPANAFVAGFVGRTNLLDAVVVGAADALLHLSGPGGVPLVVRGAAPPGARVRLALRHEKLRLGDAPPDAANVHLAEVALAAFAGAQCQYLLRLPGGLELQAEAPSNAVFPRGAQVTAWWTADDMILLPAETADA</sequence>
<dbReference type="PROSITE" id="PS50893">
    <property type="entry name" value="ABC_TRANSPORTER_2"/>
    <property type="match status" value="1"/>
</dbReference>
<reference evidence="9 10" key="1">
    <citation type="journal article" date="2014" name="Int. J. Syst. Evol. Microbiol.">
        <title>Complete genome sequence of Corynebacterium casei LMG S-19264T (=DSM 44701T), isolated from a smear-ripened cheese.</title>
        <authorList>
            <consortium name="US DOE Joint Genome Institute (JGI-PGF)"/>
            <person name="Walter F."/>
            <person name="Albersmeier A."/>
            <person name="Kalinowski J."/>
            <person name="Ruckert C."/>
        </authorList>
    </citation>
    <scope>NUCLEOTIDE SEQUENCE [LARGE SCALE GENOMIC DNA]</scope>
    <source>
        <strain evidence="9 10">CGMCC 1.16330</strain>
    </source>
</reference>
<evidence type="ECO:0000313" key="9">
    <source>
        <dbReference type="EMBL" id="GGG49633.1"/>
    </source>
</evidence>
<dbReference type="Gene3D" id="2.40.50.100">
    <property type="match status" value="1"/>
</dbReference>
<proteinExistence type="inferred from homology"/>
<comment type="catalytic activity">
    <reaction evidence="7">
        <text>ATP + H2O + polyamine-[polyamine-binding protein]Side 1 = ADP + phosphate + polyamineSide 2 + [polyamine-binding protein]Side 1.</text>
        <dbReference type="EC" id="7.6.2.11"/>
    </reaction>
</comment>
<dbReference type="EMBL" id="BMKS01000020">
    <property type="protein sequence ID" value="GGG49633.1"/>
    <property type="molecule type" value="Genomic_DNA"/>
</dbReference>
<dbReference type="Pfam" id="PF08402">
    <property type="entry name" value="TOBE_2"/>
    <property type="match status" value="1"/>
</dbReference>
<dbReference type="InterPro" id="IPR017871">
    <property type="entry name" value="ABC_transporter-like_CS"/>
</dbReference>
<dbReference type="PANTHER" id="PTHR42781:SF4">
    <property type="entry name" value="SPERMIDINE_PUTRESCINE IMPORT ATP-BINDING PROTEIN POTA"/>
    <property type="match status" value="1"/>
</dbReference>
<keyword evidence="2 7" id="KW-1003">Cell membrane</keyword>
<evidence type="ECO:0000256" key="1">
    <source>
        <dbReference type="ARBA" id="ARBA00022448"/>
    </source>
</evidence>
<evidence type="ECO:0000256" key="5">
    <source>
        <dbReference type="ARBA" id="ARBA00022967"/>
    </source>
</evidence>
<dbReference type="FunFam" id="3.40.50.300:FF:000042">
    <property type="entry name" value="Maltose/maltodextrin ABC transporter, ATP-binding protein"/>
    <property type="match status" value="1"/>
</dbReference>
<dbReference type="RefSeq" id="WP_188903698.1">
    <property type="nucleotide sequence ID" value="NZ_BMKS01000020.1"/>
</dbReference>
<dbReference type="InterPro" id="IPR003439">
    <property type="entry name" value="ABC_transporter-like_ATP-bd"/>
</dbReference>
<keyword evidence="10" id="KW-1185">Reference proteome</keyword>
<comment type="function">
    <text evidence="7">Part of the ABC transporter complex PotABCD involved in spermidine/putrescine import. Responsible for energy coupling to the transport system.</text>
</comment>
<dbReference type="PROSITE" id="PS00211">
    <property type="entry name" value="ABC_TRANSPORTER_1"/>
    <property type="match status" value="1"/>
</dbReference>
<comment type="subunit">
    <text evidence="7">The complex is composed of two ATP-binding proteins (PotA), two transmembrane proteins (PotB and PotC) and a solute-binding protein (PotD).</text>
</comment>
<evidence type="ECO:0000256" key="3">
    <source>
        <dbReference type="ARBA" id="ARBA00022741"/>
    </source>
</evidence>
<comment type="caution">
    <text evidence="9">The sequence shown here is derived from an EMBL/GenBank/DDBJ whole genome shotgun (WGS) entry which is preliminary data.</text>
</comment>
<protein>
    <recommendedName>
        <fullName evidence="7">Spermidine/putrescine import ATP-binding protein PotA</fullName>
        <ecNumber evidence="7">7.6.2.11</ecNumber>
    </recommendedName>
</protein>
<evidence type="ECO:0000259" key="8">
    <source>
        <dbReference type="PROSITE" id="PS50893"/>
    </source>
</evidence>
<dbReference type="SUPFAM" id="SSF52540">
    <property type="entry name" value="P-loop containing nucleoside triphosphate hydrolases"/>
    <property type="match status" value="1"/>
</dbReference>
<organism evidence="9 10">
    <name type="scientific">Caldovatus sediminis</name>
    <dbReference type="NCBI Taxonomy" id="2041189"/>
    <lineage>
        <taxon>Bacteria</taxon>
        <taxon>Pseudomonadati</taxon>
        <taxon>Pseudomonadota</taxon>
        <taxon>Alphaproteobacteria</taxon>
        <taxon>Acetobacterales</taxon>
        <taxon>Roseomonadaceae</taxon>
        <taxon>Caldovatus</taxon>
    </lineage>
</organism>
<evidence type="ECO:0000256" key="7">
    <source>
        <dbReference type="RuleBase" id="RU364083"/>
    </source>
</evidence>
<comment type="similarity">
    <text evidence="7">Belongs to the ABC transporter superfamily. Spermidine/putrescine importer (TC 3.A.1.11.1) family.</text>
</comment>
<evidence type="ECO:0000313" key="10">
    <source>
        <dbReference type="Proteomes" id="UP000597507"/>
    </source>
</evidence>
<keyword evidence="4 7" id="KW-0067">ATP-binding</keyword>
<accession>A0A8J3ECU2</accession>
<dbReference type="NCBIfam" id="TIGR01187">
    <property type="entry name" value="potA"/>
    <property type="match status" value="1"/>
</dbReference>
<keyword evidence="3 7" id="KW-0547">Nucleotide-binding</keyword>
<dbReference type="InterPro" id="IPR027417">
    <property type="entry name" value="P-loop_NTPase"/>
</dbReference>
<name>A0A8J3ECU2_9PROT</name>
<evidence type="ECO:0000256" key="4">
    <source>
        <dbReference type="ARBA" id="ARBA00022840"/>
    </source>
</evidence>
<dbReference type="PANTHER" id="PTHR42781">
    <property type="entry name" value="SPERMIDINE/PUTRESCINE IMPORT ATP-BINDING PROTEIN POTA"/>
    <property type="match status" value="1"/>
</dbReference>
<dbReference type="SMART" id="SM00382">
    <property type="entry name" value="AAA"/>
    <property type="match status" value="1"/>
</dbReference>
<dbReference type="GO" id="GO:0005524">
    <property type="term" value="F:ATP binding"/>
    <property type="evidence" value="ECO:0007669"/>
    <property type="project" value="UniProtKB-KW"/>
</dbReference>
<feature type="domain" description="ABC transporter" evidence="8">
    <location>
        <begin position="4"/>
        <end position="234"/>
    </location>
</feature>
<keyword evidence="6 7" id="KW-0472">Membrane</keyword>
<dbReference type="Pfam" id="PF00005">
    <property type="entry name" value="ABC_tran"/>
    <property type="match status" value="1"/>
</dbReference>
<dbReference type="AlphaFoldDB" id="A0A8J3ECU2"/>
<dbReference type="Gene3D" id="3.40.50.300">
    <property type="entry name" value="P-loop containing nucleotide triphosphate hydrolases"/>
    <property type="match status" value="1"/>
</dbReference>
<dbReference type="InterPro" id="IPR008995">
    <property type="entry name" value="Mo/tungstate-bd_C_term_dom"/>
</dbReference>
<dbReference type="GO" id="GO:0015417">
    <property type="term" value="F:ABC-type polyamine transporter activity"/>
    <property type="evidence" value="ECO:0007669"/>
    <property type="project" value="UniProtKB-EC"/>
</dbReference>
<dbReference type="InterPro" id="IPR050093">
    <property type="entry name" value="ABC_SmlMolc_Importer"/>
</dbReference>
<dbReference type="GO" id="GO:0043190">
    <property type="term" value="C:ATP-binding cassette (ABC) transporter complex"/>
    <property type="evidence" value="ECO:0007669"/>
    <property type="project" value="InterPro"/>
</dbReference>
<evidence type="ECO:0000256" key="6">
    <source>
        <dbReference type="ARBA" id="ARBA00023136"/>
    </source>
</evidence>
<dbReference type="InterPro" id="IPR003593">
    <property type="entry name" value="AAA+_ATPase"/>
</dbReference>
<gene>
    <name evidence="7" type="primary">potA</name>
    <name evidence="9" type="ORF">GCM10010964_41160</name>
</gene>
<dbReference type="EC" id="7.6.2.11" evidence="7"/>
<dbReference type="InterPro" id="IPR005893">
    <property type="entry name" value="PotA-like"/>
</dbReference>